<dbReference type="RefSeq" id="WP_249915322.1">
    <property type="nucleotide sequence ID" value="NZ_JAMGBB010000001.1"/>
</dbReference>
<keyword evidence="6" id="KW-0472">Membrane</keyword>
<evidence type="ECO:0000256" key="4">
    <source>
        <dbReference type="ARBA" id="ARBA00022989"/>
    </source>
</evidence>
<feature type="domain" description="Phospholipid/glycerol acyltransferase" evidence="8">
    <location>
        <begin position="59"/>
        <end position="173"/>
    </location>
</feature>
<evidence type="ECO:0000259" key="8">
    <source>
        <dbReference type="SMART" id="SM00563"/>
    </source>
</evidence>
<organism evidence="9 10">
    <name type="scientific">Sphingomonas brevis</name>
    <dbReference type="NCBI Taxonomy" id="2908206"/>
    <lineage>
        <taxon>Bacteria</taxon>
        <taxon>Pseudomonadati</taxon>
        <taxon>Pseudomonadota</taxon>
        <taxon>Alphaproteobacteria</taxon>
        <taxon>Sphingomonadales</taxon>
        <taxon>Sphingomonadaceae</taxon>
        <taxon>Sphingomonas</taxon>
    </lineage>
</organism>
<comment type="subcellular location">
    <subcellularLocation>
        <location evidence="1">Membrane</location>
    </subcellularLocation>
</comment>
<dbReference type="InterPro" id="IPR002123">
    <property type="entry name" value="Plipid/glycerol_acylTrfase"/>
</dbReference>
<dbReference type="SMART" id="SM00563">
    <property type="entry name" value="PlsC"/>
    <property type="match status" value="1"/>
</dbReference>
<dbReference type="SUPFAM" id="SSF69593">
    <property type="entry name" value="Glycerol-3-phosphate (1)-acyltransferase"/>
    <property type="match status" value="1"/>
</dbReference>
<dbReference type="GO" id="GO:0016746">
    <property type="term" value="F:acyltransferase activity"/>
    <property type="evidence" value="ECO:0007669"/>
    <property type="project" value="UniProtKB-KW"/>
</dbReference>
<evidence type="ECO:0000256" key="1">
    <source>
        <dbReference type="ARBA" id="ARBA00004370"/>
    </source>
</evidence>
<accession>A0ABT0S931</accession>
<reference evidence="9" key="1">
    <citation type="submission" date="2022-05" db="EMBL/GenBank/DDBJ databases">
        <authorList>
            <person name="Jo J.-H."/>
            <person name="Im W.-T."/>
        </authorList>
    </citation>
    <scope>NUCLEOTIDE SEQUENCE</scope>
    <source>
        <strain evidence="9">RB56-2</strain>
    </source>
</reference>
<keyword evidence="10" id="KW-1185">Reference proteome</keyword>
<keyword evidence="5" id="KW-0443">Lipid metabolism</keyword>
<gene>
    <name evidence="9" type="ORF">LZ518_07195</name>
</gene>
<keyword evidence="3" id="KW-0812">Transmembrane</keyword>
<proteinExistence type="predicted"/>
<sequence>MFGLRLAGLIALLLAFVPPHLLTKWVGGRSNWPRRFLYWGALTIGVRPHVQGKPIEAHSFIIANHLSWLDILILGGWTGTAFIAKAEVEQTPLIGWIADQNRTLYVERSARGEVHHQVKRIAAALSHDQPLTVFPEGTTGNGRKLLPFRSTLMEAVAPPPPRVSVRPVAVDYGSFADVVGWHSGEGGIANFKRVLGHRGTMVMTVHLLDPLPPAEDRKALARLAHSAIAASLSSLAAPEAL</sequence>
<keyword evidence="2" id="KW-0808">Transferase</keyword>
<evidence type="ECO:0000313" key="10">
    <source>
        <dbReference type="Proteomes" id="UP001165383"/>
    </source>
</evidence>
<protein>
    <submittedName>
        <fullName evidence="9">1-acyl-sn-glycerol-3-phosphate acyltransferase</fullName>
    </submittedName>
</protein>
<keyword evidence="7 9" id="KW-0012">Acyltransferase</keyword>
<dbReference type="EMBL" id="JAMGBB010000001">
    <property type="protein sequence ID" value="MCL6740914.1"/>
    <property type="molecule type" value="Genomic_DNA"/>
</dbReference>
<evidence type="ECO:0000313" key="9">
    <source>
        <dbReference type="EMBL" id="MCL6740914.1"/>
    </source>
</evidence>
<evidence type="ECO:0000256" key="5">
    <source>
        <dbReference type="ARBA" id="ARBA00023098"/>
    </source>
</evidence>
<dbReference type="PANTHER" id="PTHR23063">
    <property type="entry name" value="PHOSPHOLIPID ACYLTRANSFERASE"/>
    <property type="match status" value="1"/>
</dbReference>
<dbReference type="PANTHER" id="PTHR23063:SF52">
    <property type="entry name" value="LYSOPHOSPHATIDYLCHOLINE ACYLTRANSFERASE"/>
    <property type="match status" value="1"/>
</dbReference>
<dbReference type="Proteomes" id="UP001165383">
    <property type="component" value="Unassembled WGS sequence"/>
</dbReference>
<name>A0ABT0S931_9SPHN</name>
<evidence type="ECO:0000256" key="6">
    <source>
        <dbReference type="ARBA" id="ARBA00023136"/>
    </source>
</evidence>
<evidence type="ECO:0000256" key="7">
    <source>
        <dbReference type="ARBA" id="ARBA00023315"/>
    </source>
</evidence>
<evidence type="ECO:0000256" key="3">
    <source>
        <dbReference type="ARBA" id="ARBA00022692"/>
    </source>
</evidence>
<evidence type="ECO:0000256" key="2">
    <source>
        <dbReference type="ARBA" id="ARBA00022679"/>
    </source>
</evidence>
<dbReference type="Pfam" id="PF01553">
    <property type="entry name" value="Acyltransferase"/>
    <property type="match status" value="1"/>
</dbReference>
<comment type="caution">
    <text evidence="9">The sequence shown here is derived from an EMBL/GenBank/DDBJ whole genome shotgun (WGS) entry which is preliminary data.</text>
</comment>
<keyword evidence="4" id="KW-1133">Transmembrane helix</keyword>